<organism evidence="3 4">
    <name type="scientific">Fulvivirga kasyanovii</name>
    <dbReference type="NCBI Taxonomy" id="396812"/>
    <lineage>
        <taxon>Bacteria</taxon>
        <taxon>Pseudomonadati</taxon>
        <taxon>Bacteroidota</taxon>
        <taxon>Cytophagia</taxon>
        <taxon>Cytophagales</taxon>
        <taxon>Fulvivirgaceae</taxon>
        <taxon>Fulvivirga</taxon>
    </lineage>
</organism>
<dbReference type="EMBL" id="SMLW01000649">
    <property type="protein sequence ID" value="MTI27993.1"/>
    <property type="molecule type" value="Genomic_DNA"/>
</dbReference>
<dbReference type="InterPro" id="IPR001447">
    <property type="entry name" value="Arylamine_N-AcTrfase"/>
</dbReference>
<dbReference type="Proteomes" id="UP000798808">
    <property type="component" value="Unassembled WGS sequence"/>
</dbReference>
<dbReference type="PANTHER" id="PTHR11786:SF0">
    <property type="entry name" value="ARYLAMINE N-ACETYLTRANSFERASE 4-RELATED"/>
    <property type="match status" value="1"/>
</dbReference>
<dbReference type="InterPro" id="IPR038765">
    <property type="entry name" value="Papain-like_cys_pep_sf"/>
</dbReference>
<dbReference type="PANTHER" id="PTHR11786">
    <property type="entry name" value="N-HYDROXYARYLAMINE O-ACETYLTRANSFERASE"/>
    <property type="match status" value="1"/>
</dbReference>
<accession>A0ABW9RXR9</accession>
<dbReference type="PRINTS" id="PR01543">
    <property type="entry name" value="ANATRNSFRASE"/>
</dbReference>
<evidence type="ECO:0000256" key="2">
    <source>
        <dbReference type="RuleBase" id="RU003452"/>
    </source>
</evidence>
<proteinExistence type="inferred from homology"/>
<protein>
    <submittedName>
        <fullName evidence="3">Acetyltransferase</fullName>
    </submittedName>
</protein>
<sequence length="258" mass="29949">MNKEEYLNKIGYEGVLEPTLEVLKHLQKAHLLNIPFENLDIHFGHYIELDVDKIYRKVVAGSRGGFCYELNGLFYELLFALGYKTKRISARVFDSKKGYSKEYDHLAVIVEIDGDEYLTDVGFGEFTFAPLKIEPDSIQHDERGNFMVDMLDENWFRVSKIEGKQVVPQYIFKNIDRAFSEFSEMCQYHQSSPESHFTQKRLISRPTENGRITITGNRLKIKAGEEVTETELDDEAAFDRELWHHFGVKVKHQPGSVN</sequence>
<name>A0ABW9RXR9_9BACT</name>
<evidence type="ECO:0000313" key="3">
    <source>
        <dbReference type="EMBL" id="MTI27993.1"/>
    </source>
</evidence>
<evidence type="ECO:0000313" key="4">
    <source>
        <dbReference type="Proteomes" id="UP000798808"/>
    </source>
</evidence>
<reference evidence="3 4" key="1">
    <citation type="submission" date="2019-02" db="EMBL/GenBank/DDBJ databases">
        <authorList>
            <person name="Goldberg S.R."/>
            <person name="Haltli B.A."/>
            <person name="Correa H."/>
            <person name="Russell K.G."/>
        </authorList>
    </citation>
    <scope>NUCLEOTIDE SEQUENCE [LARGE SCALE GENOMIC DNA]</scope>
    <source>
        <strain evidence="3 4">JCM 16186</strain>
    </source>
</reference>
<dbReference type="Pfam" id="PF00797">
    <property type="entry name" value="Acetyltransf_2"/>
    <property type="match status" value="1"/>
</dbReference>
<dbReference type="Gene3D" id="3.30.2140.10">
    <property type="entry name" value="Arylamine N-acetyltransferase"/>
    <property type="match status" value="1"/>
</dbReference>
<comment type="caution">
    <text evidence="3">The sequence shown here is derived from an EMBL/GenBank/DDBJ whole genome shotgun (WGS) entry which is preliminary data.</text>
</comment>
<evidence type="ECO:0000256" key="1">
    <source>
        <dbReference type="ARBA" id="ARBA00006547"/>
    </source>
</evidence>
<dbReference type="SUPFAM" id="SSF54001">
    <property type="entry name" value="Cysteine proteinases"/>
    <property type="match status" value="1"/>
</dbReference>
<dbReference type="Gene3D" id="2.40.128.150">
    <property type="entry name" value="Cysteine proteinases"/>
    <property type="match status" value="1"/>
</dbReference>
<comment type="similarity">
    <text evidence="1 2">Belongs to the arylamine N-acetyltransferase family.</text>
</comment>
<dbReference type="RefSeq" id="WP_155175069.1">
    <property type="nucleotide sequence ID" value="NZ_BAAAFL010000068.1"/>
</dbReference>
<keyword evidence="4" id="KW-1185">Reference proteome</keyword>
<gene>
    <name evidence="3" type="ORF">E1163_23755</name>
</gene>